<feature type="region of interest" description="Disordered" evidence="1">
    <location>
        <begin position="123"/>
        <end position="144"/>
    </location>
</feature>
<dbReference type="EMBL" id="JACETU010000003">
    <property type="protein sequence ID" value="KAF7433746.1"/>
    <property type="molecule type" value="Genomic_DNA"/>
</dbReference>
<gene>
    <name evidence="3" type="ORF">PC9H_005711</name>
</gene>
<proteinExistence type="predicted"/>
<keyword evidence="2" id="KW-1133">Transmembrane helix</keyword>
<keyword evidence="2" id="KW-0812">Transmembrane</keyword>
<evidence type="ECO:0000313" key="3">
    <source>
        <dbReference type="EMBL" id="KAF7433746.1"/>
    </source>
</evidence>
<dbReference type="Proteomes" id="UP000623687">
    <property type="component" value="Unassembled WGS sequence"/>
</dbReference>
<dbReference type="GeneID" id="59375529"/>
<feature type="region of interest" description="Disordered" evidence="1">
    <location>
        <begin position="1"/>
        <end position="28"/>
    </location>
</feature>
<feature type="compositionally biased region" description="Low complexity" evidence="1">
    <location>
        <begin position="182"/>
        <end position="198"/>
    </location>
</feature>
<dbReference type="AlphaFoldDB" id="A0A8H7DT67"/>
<accession>A0A8H7DT67</accession>
<evidence type="ECO:0000256" key="2">
    <source>
        <dbReference type="SAM" id="Phobius"/>
    </source>
</evidence>
<organism evidence="3 4">
    <name type="scientific">Pleurotus ostreatus</name>
    <name type="common">Oyster mushroom</name>
    <name type="synonym">White-rot fungus</name>
    <dbReference type="NCBI Taxonomy" id="5322"/>
    <lineage>
        <taxon>Eukaryota</taxon>
        <taxon>Fungi</taxon>
        <taxon>Dikarya</taxon>
        <taxon>Basidiomycota</taxon>
        <taxon>Agaricomycotina</taxon>
        <taxon>Agaricomycetes</taxon>
        <taxon>Agaricomycetidae</taxon>
        <taxon>Agaricales</taxon>
        <taxon>Pleurotineae</taxon>
        <taxon>Pleurotaceae</taxon>
        <taxon>Pleurotus</taxon>
    </lineage>
</organism>
<comment type="caution">
    <text evidence="3">The sequence shown here is derived from an EMBL/GenBank/DDBJ whole genome shotgun (WGS) entry which is preliminary data.</text>
</comment>
<sequence>MSTPTADIDEATSTVTSRSRRPKTTVVTQVDSVSSTTVTQRVTASASAAPEESLVSQLVSSQASDKRTTQTLAGTLASVLSMVALYLGYRVIMNAKARRVKSTTGESYARIIGGPGSLLSPAPSPGFRYGQEREVPTSSPFTGIEEHGMVSLTSHRLASNGGMSGEREVIAPARTPAEARTIHSSTSSHAGSTSTPPSYRSSDNDHAEGGATTPTPDDPFADTAAYESARSQGTAGLPSPPACARTTSSAAWTDISSVATLPSYRSFEGAGYGRTE</sequence>
<feature type="compositionally biased region" description="Polar residues" evidence="1">
    <location>
        <begin position="1"/>
        <end position="17"/>
    </location>
</feature>
<evidence type="ECO:0000313" key="4">
    <source>
        <dbReference type="Proteomes" id="UP000623687"/>
    </source>
</evidence>
<keyword evidence="4" id="KW-1185">Reference proteome</keyword>
<dbReference type="RefSeq" id="XP_036633773.1">
    <property type="nucleotide sequence ID" value="XM_036775271.1"/>
</dbReference>
<feature type="region of interest" description="Disordered" evidence="1">
    <location>
        <begin position="178"/>
        <end position="245"/>
    </location>
</feature>
<reference evidence="3" key="1">
    <citation type="submission" date="2019-07" db="EMBL/GenBank/DDBJ databases">
        <authorList>
            <person name="Palmer J.M."/>
        </authorList>
    </citation>
    <scope>NUCLEOTIDE SEQUENCE</scope>
    <source>
        <strain evidence="3">PC9</strain>
    </source>
</reference>
<name>A0A8H7DT67_PLEOS</name>
<dbReference type="VEuPathDB" id="FungiDB:PC9H_005711"/>
<feature type="transmembrane region" description="Helical" evidence="2">
    <location>
        <begin position="72"/>
        <end position="92"/>
    </location>
</feature>
<keyword evidence="2" id="KW-0472">Membrane</keyword>
<evidence type="ECO:0000256" key="1">
    <source>
        <dbReference type="SAM" id="MobiDB-lite"/>
    </source>
</evidence>
<protein>
    <submittedName>
        <fullName evidence="3">Uncharacterized protein</fullName>
    </submittedName>
</protein>